<evidence type="ECO:0000256" key="5">
    <source>
        <dbReference type="ARBA" id="ARBA00023204"/>
    </source>
</evidence>
<dbReference type="Pfam" id="PF03852">
    <property type="entry name" value="Vsr"/>
    <property type="match status" value="1"/>
</dbReference>
<accession>A0A1G2SEY7</accession>
<organism evidence="7 8">
    <name type="scientific">Candidatus Yonathbacteria bacterium RIFCSPLOWO2_01_FULL_47_33b</name>
    <dbReference type="NCBI Taxonomy" id="1802727"/>
    <lineage>
        <taxon>Bacteria</taxon>
        <taxon>Candidatus Yonathiibacteriota</taxon>
    </lineage>
</organism>
<keyword evidence="3 6" id="KW-0227">DNA damage</keyword>
<dbReference type="EMBL" id="MHUW01000017">
    <property type="protein sequence ID" value="OHA83388.1"/>
    <property type="molecule type" value="Genomic_DNA"/>
</dbReference>
<dbReference type="Proteomes" id="UP000177987">
    <property type="component" value="Unassembled WGS sequence"/>
</dbReference>
<keyword evidence="4 6" id="KW-0378">Hydrolase</keyword>
<keyword evidence="1 6" id="KW-0540">Nuclease</keyword>
<dbReference type="CDD" id="cd00221">
    <property type="entry name" value="Vsr"/>
    <property type="match status" value="1"/>
</dbReference>
<evidence type="ECO:0000313" key="7">
    <source>
        <dbReference type="EMBL" id="OHA83388.1"/>
    </source>
</evidence>
<evidence type="ECO:0000256" key="2">
    <source>
        <dbReference type="ARBA" id="ARBA00022759"/>
    </source>
</evidence>
<reference evidence="7 8" key="1">
    <citation type="journal article" date="2016" name="Nat. Commun.">
        <title>Thousands of microbial genomes shed light on interconnected biogeochemical processes in an aquifer system.</title>
        <authorList>
            <person name="Anantharaman K."/>
            <person name="Brown C.T."/>
            <person name="Hug L.A."/>
            <person name="Sharon I."/>
            <person name="Castelle C.J."/>
            <person name="Probst A.J."/>
            <person name="Thomas B.C."/>
            <person name="Singh A."/>
            <person name="Wilkins M.J."/>
            <person name="Karaoz U."/>
            <person name="Brodie E.L."/>
            <person name="Williams K.H."/>
            <person name="Hubbard S.S."/>
            <person name="Banfield J.F."/>
        </authorList>
    </citation>
    <scope>NUCLEOTIDE SEQUENCE [LARGE SCALE GENOMIC DNA]</scope>
</reference>
<proteinExistence type="inferred from homology"/>
<dbReference type="InterPro" id="IPR004603">
    <property type="entry name" value="DNA_mismatch_endonuc_vsr"/>
</dbReference>
<comment type="similarity">
    <text evidence="6">Belongs to the vsr family.</text>
</comment>
<dbReference type="EC" id="3.1.-.-" evidence="6"/>
<evidence type="ECO:0000256" key="6">
    <source>
        <dbReference type="PIRNR" id="PIRNR018267"/>
    </source>
</evidence>
<dbReference type="NCBIfam" id="TIGR00632">
    <property type="entry name" value="vsr"/>
    <property type="match status" value="1"/>
</dbReference>
<protein>
    <recommendedName>
        <fullName evidence="6">Very short patch repair endonuclease</fullName>
        <ecNumber evidence="6">3.1.-.-</ecNumber>
    </recommendedName>
</protein>
<dbReference type="SUPFAM" id="SSF52980">
    <property type="entry name" value="Restriction endonuclease-like"/>
    <property type="match status" value="1"/>
</dbReference>
<dbReference type="PIRSF" id="PIRSF018267">
    <property type="entry name" value="VSR_endonuc"/>
    <property type="match status" value="1"/>
</dbReference>
<dbReference type="GO" id="GO:0016787">
    <property type="term" value="F:hydrolase activity"/>
    <property type="evidence" value="ECO:0007669"/>
    <property type="project" value="UniProtKB-KW"/>
</dbReference>
<sequence length="142" mass="16760">MKEGTPELRSRIMRAVKGRDTGPEMLVRRLVFNMGYRYRLHCADLPGKPDLVFAGRHKIIFVHGCFWHGHDCQRGARKPKQNAAYWLAKINSNRDRDEVTLEALNKLGWRTLIIWECELKEPESVKRRIVEFLEDHKEILHN</sequence>
<evidence type="ECO:0000256" key="4">
    <source>
        <dbReference type="ARBA" id="ARBA00022801"/>
    </source>
</evidence>
<keyword evidence="2 6" id="KW-0255">Endonuclease</keyword>
<comment type="caution">
    <text evidence="7">The sequence shown here is derived from an EMBL/GenBank/DDBJ whole genome shotgun (WGS) entry which is preliminary data.</text>
</comment>
<comment type="function">
    <text evidence="6">May nick specific sequences that contain T:G mispairs resulting from m5C-deamination.</text>
</comment>
<keyword evidence="5 6" id="KW-0234">DNA repair</keyword>
<dbReference type="GO" id="GO:0006298">
    <property type="term" value="P:mismatch repair"/>
    <property type="evidence" value="ECO:0007669"/>
    <property type="project" value="UniProtKB-UniRule"/>
</dbReference>
<evidence type="ECO:0000256" key="1">
    <source>
        <dbReference type="ARBA" id="ARBA00022722"/>
    </source>
</evidence>
<name>A0A1G2SEY7_9BACT</name>
<evidence type="ECO:0000313" key="8">
    <source>
        <dbReference type="Proteomes" id="UP000177987"/>
    </source>
</evidence>
<gene>
    <name evidence="7" type="ORF">A2937_03630</name>
</gene>
<dbReference type="InterPro" id="IPR011335">
    <property type="entry name" value="Restrct_endonuc-II-like"/>
</dbReference>
<dbReference type="Gene3D" id="3.40.960.10">
    <property type="entry name" value="VSR Endonuclease"/>
    <property type="match status" value="1"/>
</dbReference>
<dbReference type="GO" id="GO:0004519">
    <property type="term" value="F:endonuclease activity"/>
    <property type="evidence" value="ECO:0007669"/>
    <property type="project" value="UniProtKB-KW"/>
</dbReference>
<dbReference type="AlphaFoldDB" id="A0A1G2SEY7"/>
<evidence type="ECO:0000256" key="3">
    <source>
        <dbReference type="ARBA" id="ARBA00022763"/>
    </source>
</evidence>
<dbReference type="STRING" id="1802727.A2937_03630"/>